<evidence type="ECO:0000313" key="4">
    <source>
        <dbReference type="Proteomes" id="UP000192634"/>
    </source>
</evidence>
<sequence length="425" mass="47093">MRTIPIRHVADVWTSSVDKHTVEGELPVQLCNYTDAYKKDRVRPGPDLMKATATPEEISRNRLKVGDSVFTKDSEDPRDIGISAFVDEEADDFVCGYHLAIARPHAETHPRFLNWSLRSRPVLEHFGNHAAGISRYGIGLSDLRSAPIPLVANHEQRRIADFLDDRVSRVDRIITARREQLSQLSESAARRSYDAVRGANTSTDFRESGLPWLGSIPASWPVLSVGSQFSVELGKMLDDKRQTGAHALPYLRNTNVQWDSISVNDLKTMDIPLTEYPRYTVKPGDLLICEGGQPGRSAIWNGDISPLGFQKALHRARSRGRSLPSWLLECLRVAANLDVFASGSGQTTIAHLTNEQLRQQRFPFPDPAVQEDLLSRLAAHRHRIASTISALHRSIDLLTECKSSLISAAVTGELDVTTAGSNIPG</sequence>
<keyword evidence="1" id="KW-0680">Restriction system</keyword>
<dbReference type="PANTHER" id="PTHR30408:SF12">
    <property type="entry name" value="TYPE I RESTRICTION ENZYME MJAVIII SPECIFICITY SUBUNIT"/>
    <property type="match status" value="1"/>
</dbReference>
<name>A0A1W2A8V0_9MICO</name>
<reference evidence="3 4" key="1">
    <citation type="submission" date="2017-04" db="EMBL/GenBank/DDBJ databases">
        <authorList>
            <person name="Afonso C.L."/>
            <person name="Miller P.J."/>
            <person name="Scott M.A."/>
            <person name="Spackman E."/>
            <person name="Goraichik I."/>
            <person name="Dimitrov K.M."/>
            <person name="Suarez D.L."/>
            <person name="Swayne D.E."/>
        </authorList>
    </citation>
    <scope>NUCLEOTIDE SEQUENCE [LARGE SCALE GENOMIC DNA]</scope>
    <source>
        <strain evidence="3 4">CGMCC 1.12511</strain>
    </source>
</reference>
<dbReference type="OrthoDB" id="3197085at2"/>
<dbReference type="RefSeq" id="WP_084450550.1">
    <property type="nucleotide sequence ID" value="NZ_FWXN01000005.1"/>
</dbReference>
<dbReference type="AlphaFoldDB" id="A0A1W2A8V0"/>
<dbReference type="SUPFAM" id="SSF116734">
    <property type="entry name" value="DNA methylase specificity domain"/>
    <property type="match status" value="2"/>
</dbReference>
<dbReference type="InterPro" id="IPR052021">
    <property type="entry name" value="Type-I_RS_S_subunit"/>
</dbReference>
<dbReference type="InterPro" id="IPR044946">
    <property type="entry name" value="Restrct_endonuc_typeI_TRD_sf"/>
</dbReference>
<dbReference type="Proteomes" id="UP000192634">
    <property type="component" value="Unassembled WGS sequence"/>
</dbReference>
<proteinExistence type="predicted"/>
<dbReference type="Gene3D" id="3.90.220.20">
    <property type="entry name" value="DNA methylase specificity domains"/>
    <property type="match status" value="2"/>
</dbReference>
<dbReference type="CDD" id="cd16961">
    <property type="entry name" value="RMtype1_S_TRD-CR_like"/>
    <property type="match status" value="1"/>
</dbReference>
<dbReference type="GO" id="GO:0003677">
    <property type="term" value="F:DNA binding"/>
    <property type="evidence" value="ECO:0007669"/>
    <property type="project" value="UniProtKB-KW"/>
</dbReference>
<dbReference type="PANTHER" id="PTHR30408">
    <property type="entry name" value="TYPE-1 RESTRICTION ENZYME ECOKI SPECIFICITY PROTEIN"/>
    <property type="match status" value="1"/>
</dbReference>
<evidence type="ECO:0000313" key="3">
    <source>
        <dbReference type="EMBL" id="SMC56851.1"/>
    </source>
</evidence>
<gene>
    <name evidence="3" type="ORF">SAMN06296429_105143</name>
</gene>
<protein>
    <submittedName>
        <fullName evidence="3">Type I restriction enzyme, S subunit</fullName>
    </submittedName>
</protein>
<dbReference type="GO" id="GO:0009307">
    <property type="term" value="P:DNA restriction-modification system"/>
    <property type="evidence" value="ECO:0007669"/>
    <property type="project" value="UniProtKB-KW"/>
</dbReference>
<organism evidence="3 4">
    <name type="scientific">Janibacter indicus</name>
    <dbReference type="NCBI Taxonomy" id="857417"/>
    <lineage>
        <taxon>Bacteria</taxon>
        <taxon>Bacillati</taxon>
        <taxon>Actinomycetota</taxon>
        <taxon>Actinomycetes</taxon>
        <taxon>Micrococcales</taxon>
        <taxon>Intrasporangiaceae</taxon>
        <taxon>Janibacter</taxon>
    </lineage>
</organism>
<dbReference type="EMBL" id="FWXN01000005">
    <property type="protein sequence ID" value="SMC56851.1"/>
    <property type="molecule type" value="Genomic_DNA"/>
</dbReference>
<evidence type="ECO:0000256" key="2">
    <source>
        <dbReference type="ARBA" id="ARBA00023125"/>
    </source>
</evidence>
<evidence type="ECO:0000256" key="1">
    <source>
        <dbReference type="ARBA" id="ARBA00022747"/>
    </source>
</evidence>
<accession>A0A1W2A8V0</accession>
<keyword evidence="2" id="KW-0238">DNA-binding</keyword>